<evidence type="ECO:0000313" key="2">
    <source>
        <dbReference type="Proteomes" id="UP001163223"/>
    </source>
</evidence>
<evidence type="ECO:0000313" key="1">
    <source>
        <dbReference type="EMBL" id="WAJ31217.1"/>
    </source>
</evidence>
<reference evidence="1" key="1">
    <citation type="submission" date="2022-11" db="EMBL/GenBank/DDBJ databases">
        <title>beta-Carotene-producing bacterium, Jeongeuplla avenae sp. nov., alleviates the salt stress of Arabidopsis seedlings.</title>
        <authorList>
            <person name="Jiang L."/>
            <person name="Lee J."/>
        </authorList>
    </citation>
    <scope>NUCLEOTIDE SEQUENCE</scope>
    <source>
        <strain evidence="1">DY_R2A_6</strain>
    </source>
</reference>
<dbReference type="EMBL" id="CP113520">
    <property type="protein sequence ID" value="WAJ31217.1"/>
    <property type="molecule type" value="Genomic_DNA"/>
</dbReference>
<protein>
    <submittedName>
        <fullName evidence="1">GAF domain-containing protein</fullName>
    </submittedName>
</protein>
<dbReference type="Proteomes" id="UP001163223">
    <property type="component" value="Chromosome"/>
</dbReference>
<gene>
    <name evidence="1" type="ORF">OXU80_13875</name>
</gene>
<proteinExistence type="predicted"/>
<sequence>MSGNACSDAASLPLMAAEAGFERVTRLAVRLLDVPTAYVSLVDETHVHVKSHIGLPPDMVAVGQFPLAASICRHVVAEQQPVAIRDILADPRTSGVETLRDSGIRAYLGVPVFDAMSGEACVLCAVDYAPRDWSPQQRAILSDLADMLRTELDLRAEIVANAAVRERNILMIREMEHRVKNSLSTVQAIVAMSLKGHDVPEDLRRALLDRVASLAQTHNLLLAGEGATTTFDALLDAELRHYRADEMIRVKGPSVRIIASEAVTVGMVLHELATNAAKYGALAQSGEGRLDVAWNEVPTSLGDRRLRIEWQETVPRPLVDPARRNGFGTTLLETLIVHQQGGTIDRRWEPAGLSLTAEFDLARA</sequence>
<accession>A0ACD4NWG4</accession>
<keyword evidence="2" id="KW-1185">Reference proteome</keyword>
<name>A0ACD4NWG4_9HYPH</name>
<organism evidence="1 2">
    <name type="scientific">Antarcticirhabdus aurantiaca</name>
    <dbReference type="NCBI Taxonomy" id="2606717"/>
    <lineage>
        <taxon>Bacteria</taxon>
        <taxon>Pseudomonadati</taxon>
        <taxon>Pseudomonadota</taxon>
        <taxon>Alphaproteobacteria</taxon>
        <taxon>Hyphomicrobiales</taxon>
        <taxon>Aurantimonadaceae</taxon>
        <taxon>Antarcticirhabdus</taxon>
    </lineage>
</organism>